<keyword evidence="11" id="KW-1185">Reference proteome</keyword>
<dbReference type="STRING" id="568069.A0A1J1J708"/>
<keyword evidence="7 9" id="KW-0472">Membrane</keyword>
<dbReference type="EMBL" id="CVRI01000070">
    <property type="protein sequence ID" value="CRL07254.1"/>
    <property type="molecule type" value="Genomic_DNA"/>
</dbReference>
<evidence type="ECO:0000256" key="2">
    <source>
        <dbReference type="ARBA" id="ARBA00022448"/>
    </source>
</evidence>
<organism evidence="10 11">
    <name type="scientific">Clunio marinus</name>
    <dbReference type="NCBI Taxonomy" id="568069"/>
    <lineage>
        <taxon>Eukaryota</taxon>
        <taxon>Metazoa</taxon>
        <taxon>Ecdysozoa</taxon>
        <taxon>Arthropoda</taxon>
        <taxon>Hexapoda</taxon>
        <taxon>Insecta</taxon>
        <taxon>Pterygota</taxon>
        <taxon>Neoptera</taxon>
        <taxon>Endopterygota</taxon>
        <taxon>Diptera</taxon>
        <taxon>Nematocera</taxon>
        <taxon>Chironomoidea</taxon>
        <taxon>Chironomidae</taxon>
        <taxon>Clunio</taxon>
    </lineage>
</organism>
<evidence type="ECO:0000256" key="6">
    <source>
        <dbReference type="ARBA" id="ARBA00023132"/>
    </source>
</evidence>
<protein>
    <recommendedName>
        <fullName evidence="9">Nuclear pore complex protein</fullName>
    </recommendedName>
</protein>
<evidence type="ECO:0000256" key="3">
    <source>
        <dbReference type="ARBA" id="ARBA00022816"/>
    </source>
</evidence>
<evidence type="ECO:0000256" key="7">
    <source>
        <dbReference type="ARBA" id="ARBA00023136"/>
    </source>
</evidence>
<keyword evidence="5 9" id="KW-0811">Translocation</keyword>
<dbReference type="GO" id="GO:0000973">
    <property type="term" value="P:post-transcriptional tethering of RNA polymerase II gene DNA at nuclear periphery"/>
    <property type="evidence" value="ECO:0007669"/>
    <property type="project" value="TreeGrafter"/>
</dbReference>
<keyword evidence="4" id="KW-0653">Protein transport</keyword>
<dbReference type="GO" id="GO:0006606">
    <property type="term" value="P:protein import into nucleus"/>
    <property type="evidence" value="ECO:0007669"/>
    <property type="project" value="TreeGrafter"/>
</dbReference>
<dbReference type="Pfam" id="PF04121">
    <property type="entry name" value="Nup84_Nup100"/>
    <property type="match status" value="1"/>
</dbReference>
<dbReference type="PANTHER" id="PTHR13003">
    <property type="entry name" value="NUP107-RELATED"/>
    <property type="match status" value="1"/>
</dbReference>
<comment type="function">
    <text evidence="9">Functions as a component of the nuclear pore complex (NPC).</text>
</comment>
<dbReference type="AlphaFoldDB" id="A0A1J1J708"/>
<comment type="similarity">
    <text evidence="1 9">Belongs to the nucleoporin Nup84/Nup107 family.</text>
</comment>
<dbReference type="Gene3D" id="1.10.3450.20">
    <property type="match status" value="1"/>
</dbReference>
<dbReference type="GO" id="GO:0031965">
    <property type="term" value="C:nuclear membrane"/>
    <property type="evidence" value="ECO:0007669"/>
    <property type="project" value="UniProtKB-SubCell"/>
</dbReference>
<comment type="subunit">
    <text evidence="9">Part of the nuclear pore complex (NPC).</text>
</comment>
<dbReference type="OrthoDB" id="3098at2759"/>
<evidence type="ECO:0000256" key="8">
    <source>
        <dbReference type="ARBA" id="ARBA00023242"/>
    </source>
</evidence>
<evidence type="ECO:0000313" key="11">
    <source>
        <dbReference type="Proteomes" id="UP000183832"/>
    </source>
</evidence>
<keyword evidence="2 9" id="KW-0813">Transport</keyword>
<feature type="non-terminal residue" evidence="10">
    <location>
        <position position="1"/>
    </location>
</feature>
<evidence type="ECO:0000256" key="4">
    <source>
        <dbReference type="ARBA" id="ARBA00022927"/>
    </source>
</evidence>
<dbReference type="GO" id="GO:0031080">
    <property type="term" value="C:nuclear pore outer ring"/>
    <property type="evidence" value="ECO:0007669"/>
    <property type="project" value="TreeGrafter"/>
</dbReference>
<dbReference type="FunFam" id="1.10.3450.20:FF:000001">
    <property type="entry name" value="Nuclear pore complex protein"/>
    <property type="match status" value="1"/>
</dbReference>
<gene>
    <name evidence="10" type="ORF">CLUMA_CG020234</name>
</gene>
<dbReference type="PANTHER" id="PTHR13003:SF2">
    <property type="entry name" value="NUCLEAR PORE COMPLEX PROTEIN NUP107"/>
    <property type="match status" value="1"/>
</dbReference>
<dbReference type="Proteomes" id="UP000183832">
    <property type="component" value="Unassembled WGS sequence"/>
</dbReference>
<evidence type="ECO:0000313" key="10">
    <source>
        <dbReference type="EMBL" id="CRL07254.1"/>
    </source>
</evidence>
<proteinExistence type="inferred from homology"/>
<keyword evidence="6 9" id="KW-0906">Nuclear pore complex</keyword>
<keyword evidence="3" id="KW-0509">mRNA transport</keyword>
<evidence type="ECO:0000256" key="1">
    <source>
        <dbReference type="ARBA" id="ARBA00009510"/>
    </source>
</evidence>
<keyword evidence="8 9" id="KW-0539">Nucleus</keyword>
<reference evidence="10 11" key="1">
    <citation type="submission" date="2015-04" db="EMBL/GenBank/DDBJ databases">
        <authorList>
            <person name="Syromyatnikov M.Y."/>
            <person name="Popov V.N."/>
        </authorList>
    </citation>
    <scope>NUCLEOTIDE SEQUENCE [LARGE SCALE GENOMIC DNA]</scope>
</reference>
<evidence type="ECO:0000256" key="5">
    <source>
        <dbReference type="ARBA" id="ARBA00023010"/>
    </source>
</evidence>
<dbReference type="GO" id="GO:0006406">
    <property type="term" value="P:mRNA export from nucleus"/>
    <property type="evidence" value="ECO:0007669"/>
    <property type="project" value="TreeGrafter"/>
</dbReference>
<accession>A0A1J1J708</accession>
<comment type="subcellular location">
    <subcellularLocation>
        <location evidence="9">Nucleus</location>
        <location evidence="9">Nuclear pore complex</location>
    </subcellularLocation>
    <subcellularLocation>
        <location evidence="9">Nucleus membrane</location>
    </subcellularLocation>
</comment>
<evidence type="ECO:0000256" key="9">
    <source>
        <dbReference type="RuleBase" id="RU365072"/>
    </source>
</evidence>
<dbReference type="GO" id="GO:0017056">
    <property type="term" value="F:structural constituent of nuclear pore"/>
    <property type="evidence" value="ECO:0007669"/>
    <property type="project" value="UniProtKB-UniRule"/>
</dbReference>
<sequence length="820" mass="95193">LLGDNITSKSLIRPRHHNREETMDFSKRFDESSLMTSASVYGSQTNLSVVVKQKTDHLYQHFLSVIQARTNEMEVFETVFDLRHVLENTIDEMESNKNMKVGSDSWIRQEMNTWSLIHCLYKDRLITQKEDMETDDLPLVNSEKIVVEHLYINNSTLREHQLIVDWLEQTSSEQYEDQVAHYTDRSSMAWENTLHQLQNVGRTMFGSQREIVKSLDPDAPHREKLPLHDLDTEDQKRLTRHVFNAIRQGKVDEAQSLCEHCGQPWQAAILEGWRLFHDPNMDSSEGPKDIKMPVEGNPHRDLWKRCAFAMADNVSLDDYQRAISGSLCGHLESLLNVSSDNWWDLLWSYLKVQVDIRVESEIRSCCSKNYCSMPDKYWDGKISLEQIFTELDASKNINVKSTARSTMPMIQRFLILDDVTGLLNHMKDTLDSDTTPQTLRFFAHLVLFIRQIGRNHQEEIGDRIIRSYVQCLMKLGDAQLVAFYTAALPNTQQIQLYSEFLENISTTHRRQCLEEGQAHGLDVGQIAKVTVERIQNLMNPSDDGRLLTGEVSELDKKKISSLELLTFHSEQRGELLWQTNTMMRSFMAQRKIEAVKGAFAMVPPDTVQTLWQFYCGKNNLPTLIECSISEFLCHQTYIAAIDGYNDWIEFFYNKKPKAPKTVQERNFTEKVAREHQEQLYQQDLSRWKLTLSEQTNHTKNLLYDVLLFPQGHGWLADPEDLQLEFGSEDEANRYENRKFQMENLRKIHIPDIALLLHKILTLAEDHQECLKLVDEIASEKNQLYKVFSKHKMSELLGKVAESSLSLMNQKLDPFGYVANN</sequence>
<name>A0A1J1J708_9DIPT</name>
<dbReference type="InterPro" id="IPR007252">
    <property type="entry name" value="Nup84/Nup107"/>
</dbReference>
<dbReference type="Gene3D" id="1.20.190.50">
    <property type="match status" value="1"/>
</dbReference>